<keyword evidence="3" id="KW-1185">Reference proteome</keyword>
<feature type="compositionally biased region" description="Basic and acidic residues" evidence="1">
    <location>
        <begin position="109"/>
        <end position="118"/>
    </location>
</feature>
<feature type="compositionally biased region" description="Polar residues" evidence="1">
    <location>
        <begin position="165"/>
        <end position="177"/>
    </location>
</feature>
<feature type="compositionally biased region" description="Basic and acidic residues" evidence="1">
    <location>
        <begin position="140"/>
        <end position="150"/>
    </location>
</feature>
<feature type="compositionally biased region" description="Basic and acidic residues" evidence="1">
    <location>
        <begin position="281"/>
        <end position="291"/>
    </location>
</feature>
<feature type="region of interest" description="Disordered" evidence="1">
    <location>
        <begin position="138"/>
        <end position="224"/>
    </location>
</feature>
<reference evidence="2 3" key="1">
    <citation type="journal article" date="2021" name="Elife">
        <title>Chloroplast acquisition without the gene transfer in kleptoplastic sea slugs, Plakobranchus ocellatus.</title>
        <authorList>
            <person name="Maeda T."/>
            <person name="Takahashi S."/>
            <person name="Yoshida T."/>
            <person name="Shimamura S."/>
            <person name="Takaki Y."/>
            <person name="Nagai Y."/>
            <person name="Toyoda A."/>
            <person name="Suzuki Y."/>
            <person name="Arimoto A."/>
            <person name="Ishii H."/>
            <person name="Satoh N."/>
            <person name="Nishiyama T."/>
            <person name="Hasebe M."/>
            <person name="Maruyama T."/>
            <person name="Minagawa J."/>
            <person name="Obokata J."/>
            <person name="Shigenobu S."/>
        </authorList>
    </citation>
    <scope>NUCLEOTIDE SEQUENCE [LARGE SCALE GENOMIC DNA]</scope>
</reference>
<protein>
    <submittedName>
        <fullName evidence="2">Uncharacterized protein</fullName>
    </submittedName>
</protein>
<gene>
    <name evidence="2" type="ORF">PoB_005897500</name>
</gene>
<accession>A0AAV4CHW4</accession>
<feature type="region of interest" description="Disordered" evidence="1">
    <location>
        <begin position="269"/>
        <end position="296"/>
    </location>
</feature>
<feature type="region of interest" description="Disordered" evidence="1">
    <location>
        <begin position="1"/>
        <end position="125"/>
    </location>
</feature>
<feature type="compositionally biased region" description="Basic and acidic residues" evidence="1">
    <location>
        <begin position="196"/>
        <end position="208"/>
    </location>
</feature>
<feature type="compositionally biased region" description="Basic and acidic residues" evidence="1">
    <location>
        <begin position="72"/>
        <end position="87"/>
    </location>
</feature>
<organism evidence="2 3">
    <name type="scientific">Plakobranchus ocellatus</name>
    <dbReference type="NCBI Taxonomy" id="259542"/>
    <lineage>
        <taxon>Eukaryota</taxon>
        <taxon>Metazoa</taxon>
        <taxon>Spiralia</taxon>
        <taxon>Lophotrochozoa</taxon>
        <taxon>Mollusca</taxon>
        <taxon>Gastropoda</taxon>
        <taxon>Heterobranchia</taxon>
        <taxon>Euthyneura</taxon>
        <taxon>Panpulmonata</taxon>
        <taxon>Sacoglossa</taxon>
        <taxon>Placobranchoidea</taxon>
        <taxon>Plakobranchidae</taxon>
        <taxon>Plakobranchus</taxon>
    </lineage>
</organism>
<evidence type="ECO:0000313" key="2">
    <source>
        <dbReference type="EMBL" id="GFO32470.1"/>
    </source>
</evidence>
<evidence type="ECO:0000256" key="1">
    <source>
        <dbReference type="SAM" id="MobiDB-lite"/>
    </source>
</evidence>
<feature type="compositionally biased region" description="Basic and acidic residues" evidence="1">
    <location>
        <begin position="1"/>
        <end position="10"/>
    </location>
</feature>
<feature type="compositionally biased region" description="Low complexity" evidence="1">
    <location>
        <begin position="47"/>
        <end position="71"/>
    </location>
</feature>
<feature type="compositionally biased region" description="Low complexity" evidence="1">
    <location>
        <begin position="21"/>
        <end position="31"/>
    </location>
</feature>
<comment type="caution">
    <text evidence="2">The sequence shown here is derived from an EMBL/GenBank/DDBJ whole genome shotgun (WGS) entry which is preliminary data.</text>
</comment>
<evidence type="ECO:0000313" key="3">
    <source>
        <dbReference type="Proteomes" id="UP000735302"/>
    </source>
</evidence>
<dbReference type="AlphaFoldDB" id="A0AAV4CHW4"/>
<dbReference type="EMBL" id="BLXT01006630">
    <property type="protein sequence ID" value="GFO32470.1"/>
    <property type="molecule type" value="Genomic_DNA"/>
</dbReference>
<proteinExistence type="predicted"/>
<sequence length="978" mass="110053">METNDPRSDETEPFYGLLFVSNPSSSGDSDSQVGDETEPFYGLLFVSNPSSSGDSDSQSSYTSCSSSVDQSDVFHEGHLSRQDRWNYDKQGTLKVSEGCGQIRSSNRQSQERDRHETQGQRASLLSCVDLQGTKRKAIKLGKEEISDPMRSRASPPHGLARPRHFSTSPRRSSSLADKNSRRRRVSGTRSDTSKPGAERQADETKEARTAAQDVGVPQKAEERSQKLIESLREELGEMKQYWESRFSNVESVANQLKLTVENFFENATLPPSIHKQPQGCKIDDGSQKPKQSENIQPAAPVFISKSVQTDLEGGWKPPQLWQHDDLQGSKTVGPTVTPLAFQTFDSSPRENSTLRNEIPLNGKGAEEMTSRTSVPFRTFPLNDTKSQAAEQQHYILHPKPKEMSLGQNDLNSGLALKDECKVREKVIKDKIQEPVTRSFRADSDSSNTSDGVRQVIPQRGRKIVEEPRSSVADACLERIVYSDAKIDMISERLDEITSFLKENLMIHETELKTVVSPPQSSSHHPQESFFDNKVFLQELKETIKSSINASTNMQSIWSEAYMSDVHFSLERKINDTGQAIMQGQQDWMAEVLQITSELKQSYKDHSTQNGAAIDELKGKYLVLAEALEKLENSIIVSDQKIQEQVQTFSEEISKTRTVFTEDMGQMKQIIHTKMAHSDELLTNKMDDVAERLNGLNQITVENLRTLHNDIEAKLNNFAENVSREISLQAEMHAGMNSKLADVKNSLDTRMRETLDILADRLETSKLDLFSMIEKESQLVKDMVREPTRDGAIDGQRRVFTFDFYVTHFAQRMAAAMGTQQDAIEGHIIAGSDTYVHSFPWYLPHPVDTSIQGSVNFTSVGMMEVYLLFARNPNQVGLTPRMGRSMSCQVAVTDLSRRIEDIEINPNRGQEQQKSKLGTVGNHQGSRIQWTTLNETDINTNKKVGWFMGRVLCQDVIDQDLHKCYANGSVLLRYMISVA</sequence>
<dbReference type="Proteomes" id="UP000735302">
    <property type="component" value="Unassembled WGS sequence"/>
</dbReference>
<name>A0AAV4CHW4_9GAST</name>